<protein>
    <submittedName>
        <fullName evidence="1">Uncharacterized protein</fullName>
    </submittedName>
</protein>
<gene>
    <name evidence="1" type="ORF">LCGC14_0429210</name>
</gene>
<dbReference type="EMBL" id="LAZR01000400">
    <property type="protein sequence ID" value="KKN70648.1"/>
    <property type="molecule type" value="Genomic_DNA"/>
</dbReference>
<organism evidence="1">
    <name type="scientific">marine sediment metagenome</name>
    <dbReference type="NCBI Taxonomy" id="412755"/>
    <lineage>
        <taxon>unclassified sequences</taxon>
        <taxon>metagenomes</taxon>
        <taxon>ecological metagenomes</taxon>
    </lineage>
</organism>
<comment type="caution">
    <text evidence="1">The sequence shown here is derived from an EMBL/GenBank/DDBJ whole genome shotgun (WGS) entry which is preliminary data.</text>
</comment>
<reference evidence="1" key="1">
    <citation type="journal article" date="2015" name="Nature">
        <title>Complex archaea that bridge the gap between prokaryotes and eukaryotes.</title>
        <authorList>
            <person name="Spang A."/>
            <person name="Saw J.H."/>
            <person name="Jorgensen S.L."/>
            <person name="Zaremba-Niedzwiedzka K."/>
            <person name="Martijn J."/>
            <person name="Lind A.E."/>
            <person name="van Eijk R."/>
            <person name="Schleper C."/>
            <person name="Guy L."/>
            <person name="Ettema T.J."/>
        </authorList>
    </citation>
    <scope>NUCLEOTIDE SEQUENCE</scope>
</reference>
<name>A0A0F9VY49_9ZZZZ</name>
<dbReference type="AlphaFoldDB" id="A0A0F9VY49"/>
<accession>A0A0F9VY49</accession>
<sequence length="121" mass="13267">MPPIETISRHQKAVLWAANGFDDFGEPKVDAATEITVRWQEGLQEAVDPNGNTIALDAVVVVNQDVTVGSIMWLGKKDDLASPPVDLKQVVSFSKIPDVKGRVFRRKVGLIRYSNELPALA</sequence>
<evidence type="ECO:0000313" key="1">
    <source>
        <dbReference type="EMBL" id="KKN70648.1"/>
    </source>
</evidence>
<proteinExistence type="predicted"/>